<dbReference type="AlphaFoldDB" id="N1UKA4"/>
<comment type="caution">
    <text evidence="1">The sequence shown here is derived from an EMBL/GenBank/DDBJ whole genome shotgun (WGS) entry which is preliminary data.</text>
</comment>
<dbReference type="EMBL" id="AHMI02000014">
    <property type="protein sequence ID" value="EMY16445.1"/>
    <property type="molecule type" value="Genomic_DNA"/>
</dbReference>
<dbReference type="Proteomes" id="UP000012249">
    <property type="component" value="Unassembled WGS sequence"/>
</dbReference>
<proteinExistence type="predicted"/>
<sequence length="93" mass="11274">MVLRYSRENVYIQVSFWIPNDWRNYEWFYIKIGMVPSKLLPSARETMRIKVIPELIQWMNKLLSFPLNSPVRKSSQFIQWDFQGTIVKNTITF</sequence>
<name>N1UKA4_9LEPT</name>
<evidence type="ECO:0000313" key="1">
    <source>
        <dbReference type="EMBL" id="EMY16445.1"/>
    </source>
</evidence>
<gene>
    <name evidence="1" type="ORF">LEP1GSC043_3269</name>
</gene>
<evidence type="ECO:0000313" key="2">
    <source>
        <dbReference type="Proteomes" id="UP000012249"/>
    </source>
</evidence>
<reference evidence="1 2" key="1">
    <citation type="submission" date="2013-02" db="EMBL/GenBank/DDBJ databases">
        <authorList>
            <person name="Harkins D.M."/>
            <person name="Durkin A.S."/>
            <person name="Brinkac L.M."/>
            <person name="Haft D.H."/>
            <person name="Selengut J.D."/>
            <person name="Sanka R."/>
            <person name="DePew J."/>
            <person name="Purushe J."/>
            <person name="Haake D.A."/>
            <person name="Matsunaga J."/>
            <person name="Vinetz J.M."/>
            <person name="Sutton G.G."/>
            <person name="Nierman W.C."/>
            <person name="Fouts D.E."/>
        </authorList>
    </citation>
    <scope>NUCLEOTIDE SEQUENCE [LARGE SCALE GENOMIC DNA]</scope>
    <source>
        <strain evidence="1 2">Ecochallenge</strain>
    </source>
</reference>
<accession>N1UKA4</accession>
<organism evidence="1 2">
    <name type="scientific">Leptospira weilii str. Ecochallenge</name>
    <dbReference type="NCBI Taxonomy" id="1049986"/>
    <lineage>
        <taxon>Bacteria</taxon>
        <taxon>Pseudomonadati</taxon>
        <taxon>Spirochaetota</taxon>
        <taxon>Spirochaetia</taxon>
        <taxon>Leptospirales</taxon>
        <taxon>Leptospiraceae</taxon>
        <taxon>Leptospira</taxon>
    </lineage>
</organism>
<protein>
    <submittedName>
        <fullName evidence="1">Uncharacterized protein</fullName>
    </submittedName>
</protein>